<dbReference type="EMBL" id="FWDM01000041">
    <property type="protein sequence ID" value="SLM15985.1"/>
    <property type="molecule type" value="Genomic_DNA"/>
</dbReference>
<organism evidence="1">
    <name type="scientific">uncultured spirochete</name>
    <dbReference type="NCBI Taxonomy" id="156406"/>
    <lineage>
        <taxon>Bacteria</taxon>
        <taxon>Pseudomonadati</taxon>
        <taxon>Spirochaetota</taxon>
        <taxon>Spirochaetia</taxon>
        <taxon>Spirochaetales</taxon>
        <taxon>environmental samples</taxon>
    </lineage>
</organism>
<dbReference type="AlphaFoldDB" id="A0A3P3XMU0"/>
<accession>A0A3P3XMU0</accession>
<evidence type="ECO:0000313" key="1">
    <source>
        <dbReference type="EMBL" id="SLM15985.1"/>
    </source>
</evidence>
<protein>
    <submittedName>
        <fullName evidence="1">Uncharacterized protein</fullName>
    </submittedName>
</protein>
<name>A0A3P3XMU0_9SPIR</name>
<proteinExistence type="predicted"/>
<gene>
    <name evidence="1" type="ORF">SPIROBIBN47_90053</name>
</gene>
<sequence>MLADIPLPDEILYGKSYMALMDRIQ</sequence>
<reference evidence="1" key="1">
    <citation type="submission" date="2017-02" db="EMBL/GenBank/DDBJ databases">
        <authorList>
            <person name="Regsiter A."/>
            <person name="William W."/>
        </authorList>
    </citation>
    <scope>NUCLEOTIDE SEQUENCE</scope>
    <source>
        <strain evidence="1">Bib</strain>
    </source>
</reference>